<dbReference type="AlphaFoldDB" id="A0AAV2T9V0"/>
<keyword evidence="3 10" id="KW-0328">Glycosyltransferase</keyword>
<evidence type="ECO:0000256" key="1">
    <source>
        <dbReference type="ARBA" id="ARBA00004323"/>
    </source>
</evidence>
<sequence>MRIFRCLHETPPALLWLCYLAGATGLVVGLCFIFAELIWMYTPLISGTVLHSYIQFLNSSKGSLTHKVWPPDDNSELFYSNLGTYSLSLKPWVDTGKKIRNPELSYIHLLKTLTNDSKINMSDLEQLVRQDKRYRIDGINQNLQLYPKVLDLHAIVSAIRSGKPVDQKPVSDPELLIIQAPNMSCENPQRSFFLDERSCKCDLVVMVKSCVACQSERMHARLTYMQKSLWAGFKVDFVFVVGLPFVSNSSSYKVDDVEVPSKQHVKTKRELKQQRQSLFEESRVHNDILVGGFIDSYENLTMKVIFALRWASAFCKRCSPLFMFMDSDVSLVPKNFVKLVQKFPDEAKREMIGGLPYFEPGISRPTGRLEDHRYALAHKHYPWDNPPPYLYGHGYLLGSEKVCDGAIASAFVKSIKLEDVYLGIIWDKLGYKCLKLPGFLLNPSSSLEIASSILASTTFADLHVNWKTGELV</sequence>
<evidence type="ECO:0000256" key="6">
    <source>
        <dbReference type="ARBA" id="ARBA00022968"/>
    </source>
</evidence>
<evidence type="ECO:0000256" key="10">
    <source>
        <dbReference type="RuleBase" id="RU363063"/>
    </source>
</evidence>
<dbReference type="InterPro" id="IPR002659">
    <property type="entry name" value="Glyco_trans_31"/>
</dbReference>
<protein>
    <recommendedName>
        <fullName evidence="10">Hexosyltransferase</fullName>
        <ecNumber evidence="10">2.4.1.-</ecNumber>
    </recommendedName>
</protein>
<evidence type="ECO:0000256" key="8">
    <source>
        <dbReference type="ARBA" id="ARBA00023034"/>
    </source>
</evidence>
<evidence type="ECO:0000256" key="9">
    <source>
        <dbReference type="ARBA" id="ARBA00023136"/>
    </source>
</evidence>
<evidence type="ECO:0000256" key="5">
    <source>
        <dbReference type="ARBA" id="ARBA00022692"/>
    </source>
</evidence>
<keyword evidence="6 10" id="KW-0735">Signal-anchor</keyword>
<dbReference type="EC" id="2.4.1.-" evidence="10"/>
<keyword evidence="7 10" id="KW-1133">Transmembrane helix</keyword>
<comment type="subcellular location">
    <subcellularLocation>
        <location evidence="1 10">Golgi apparatus membrane</location>
        <topology evidence="1 10">Single-pass type II membrane protein</topology>
    </subcellularLocation>
</comment>
<gene>
    <name evidence="11" type="ORF">CDAUBV1_LOCUS5648</name>
</gene>
<evidence type="ECO:0000256" key="3">
    <source>
        <dbReference type="ARBA" id="ARBA00022676"/>
    </source>
</evidence>
<dbReference type="Pfam" id="PF01762">
    <property type="entry name" value="Galactosyl_T"/>
    <property type="match status" value="1"/>
</dbReference>
<keyword evidence="8 10" id="KW-0333">Golgi apparatus</keyword>
<dbReference type="GO" id="GO:0000139">
    <property type="term" value="C:Golgi membrane"/>
    <property type="evidence" value="ECO:0007669"/>
    <property type="project" value="UniProtKB-SubCell"/>
</dbReference>
<evidence type="ECO:0000256" key="7">
    <source>
        <dbReference type="ARBA" id="ARBA00022989"/>
    </source>
</evidence>
<evidence type="ECO:0000313" key="12">
    <source>
        <dbReference type="Proteomes" id="UP001497525"/>
    </source>
</evidence>
<dbReference type="Proteomes" id="UP001497525">
    <property type="component" value="Unassembled WGS sequence"/>
</dbReference>
<dbReference type="PANTHER" id="PTHR11214:SF314">
    <property type="entry name" value="HEXOSYLTRANSFERASE"/>
    <property type="match status" value="1"/>
</dbReference>
<dbReference type="GO" id="GO:0006493">
    <property type="term" value="P:protein O-linked glycosylation"/>
    <property type="evidence" value="ECO:0007669"/>
    <property type="project" value="TreeGrafter"/>
</dbReference>
<organism evidence="11 12">
    <name type="scientific">Calicophoron daubneyi</name>
    <name type="common">Rumen fluke</name>
    <name type="synonym">Paramphistomum daubneyi</name>
    <dbReference type="NCBI Taxonomy" id="300641"/>
    <lineage>
        <taxon>Eukaryota</taxon>
        <taxon>Metazoa</taxon>
        <taxon>Spiralia</taxon>
        <taxon>Lophotrochozoa</taxon>
        <taxon>Platyhelminthes</taxon>
        <taxon>Trematoda</taxon>
        <taxon>Digenea</taxon>
        <taxon>Plagiorchiida</taxon>
        <taxon>Pronocephalata</taxon>
        <taxon>Paramphistomoidea</taxon>
        <taxon>Paramphistomidae</taxon>
        <taxon>Calicophoron</taxon>
    </lineage>
</organism>
<comment type="similarity">
    <text evidence="2 10">Belongs to the glycosyltransferase 31 family.</text>
</comment>
<accession>A0AAV2T9V0</accession>
<dbReference type="EMBL" id="CAXLJL010000140">
    <property type="protein sequence ID" value="CAL5132809.1"/>
    <property type="molecule type" value="Genomic_DNA"/>
</dbReference>
<keyword evidence="5 10" id="KW-0812">Transmembrane</keyword>
<proteinExistence type="inferred from homology"/>
<comment type="caution">
    <text evidence="11">The sequence shown here is derived from an EMBL/GenBank/DDBJ whole genome shotgun (WGS) entry which is preliminary data.</text>
</comment>
<evidence type="ECO:0000256" key="2">
    <source>
        <dbReference type="ARBA" id="ARBA00008661"/>
    </source>
</evidence>
<feature type="transmembrane region" description="Helical" evidence="10">
    <location>
        <begin position="12"/>
        <end position="41"/>
    </location>
</feature>
<keyword evidence="9 10" id="KW-0472">Membrane</keyword>
<dbReference type="GO" id="GO:0016758">
    <property type="term" value="F:hexosyltransferase activity"/>
    <property type="evidence" value="ECO:0007669"/>
    <property type="project" value="InterPro"/>
</dbReference>
<keyword evidence="4" id="KW-0808">Transferase</keyword>
<evidence type="ECO:0000256" key="4">
    <source>
        <dbReference type="ARBA" id="ARBA00022679"/>
    </source>
</evidence>
<name>A0AAV2T9V0_CALDB</name>
<dbReference type="Gene3D" id="3.90.550.50">
    <property type="match status" value="1"/>
</dbReference>
<reference evidence="11" key="1">
    <citation type="submission" date="2024-06" db="EMBL/GenBank/DDBJ databases">
        <authorList>
            <person name="Liu X."/>
            <person name="Lenzi L."/>
            <person name="Haldenby T S."/>
            <person name="Uol C."/>
        </authorList>
    </citation>
    <scope>NUCLEOTIDE SEQUENCE</scope>
</reference>
<evidence type="ECO:0000313" key="11">
    <source>
        <dbReference type="EMBL" id="CAL5132809.1"/>
    </source>
</evidence>
<dbReference type="PANTHER" id="PTHR11214">
    <property type="entry name" value="BETA-1,3-N-ACETYLGLUCOSAMINYLTRANSFERASE"/>
    <property type="match status" value="1"/>
</dbReference>